<gene>
    <name evidence="2" type="ORF">CKQ54_15115</name>
</gene>
<accession>A0ABX9Q1G1</accession>
<keyword evidence="3" id="KW-1185">Reference proteome</keyword>
<sequence>MHVSMVAQRGQSPDWPASVVPGSANSV</sequence>
<feature type="region of interest" description="Disordered" evidence="1">
    <location>
        <begin position="1"/>
        <end position="27"/>
    </location>
</feature>
<evidence type="ECO:0000256" key="1">
    <source>
        <dbReference type="SAM" id="MobiDB-lite"/>
    </source>
</evidence>
<dbReference type="RefSeq" id="WP_112288766.1">
    <property type="nucleotide sequence ID" value="NZ_CP188304.1"/>
</dbReference>
<comment type="caution">
    <text evidence="2">The sequence shown here is derived from an EMBL/GenBank/DDBJ whole genome shotgun (WGS) entry which is preliminary data.</text>
</comment>
<organism evidence="2 3">
    <name type="scientific">Rahnella variigena</name>
    <dbReference type="NCBI Taxonomy" id="574964"/>
    <lineage>
        <taxon>Bacteria</taxon>
        <taxon>Pseudomonadati</taxon>
        <taxon>Pseudomonadota</taxon>
        <taxon>Gammaproteobacteria</taxon>
        <taxon>Enterobacterales</taxon>
        <taxon>Yersiniaceae</taxon>
        <taxon>Rahnella</taxon>
    </lineage>
</organism>
<dbReference type="Proteomes" id="UP000284853">
    <property type="component" value="Unassembled WGS sequence"/>
</dbReference>
<name>A0ABX9Q1G1_9GAMM</name>
<reference evidence="2 3" key="1">
    <citation type="submission" date="2017-08" db="EMBL/GenBank/DDBJ databases">
        <title>Comparative genomics of bacteria isolated from necrotic lesions of AOD affected trees.</title>
        <authorList>
            <person name="Doonan J."/>
            <person name="Denman S."/>
            <person name="Mcdonald J.E."/>
        </authorList>
    </citation>
    <scope>NUCLEOTIDE SEQUENCE [LARGE SCALE GENOMIC DNA]</scope>
    <source>
        <strain evidence="2 3">CIP 105588</strain>
    </source>
</reference>
<dbReference type="GeneID" id="302712207"/>
<evidence type="ECO:0000313" key="2">
    <source>
        <dbReference type="EMBL" id="RKF69615.1"/>
    </source>
</evidence>
<proteinExistence type="predicted"/>
<dbReference type="EMBL" id="NSDJ01000001">
    <property type="protein sequence ID" value="RKF69615.1"/>
    <property type="molecule type" value="Genomic_DNA"/>
</dbReference>
<evidence type="ECO:0000313" key="3">
    <source>
        <dbReference type="Proteomes" id="UP000284853"/>
    </source>
</evidence>
<protein>
    <submittedName>
        <fullName evidence="2">Uncharacterized protein</fullName>
    </submittedName>
</protein>